<evidence type="ECO:0000256" key="3">
    <source>
        <dbReference type="ARBA" id="ARBA00023315"/>
    </source>
</evidence>
<proteinExistence type="predicted"/>
<dbReference type="GO" id="GO:0006527">
    <property type="term" value="P:L-arginine catabolic process"/>
    <property type="evidence" value="ECO:0007669"/>
    <property type="project" value="InterPro"/>
</dbReference>
<keyword evidence="1" id="KW-0056">Arginine metabolism</keyword>
<evidence type="ECO:0000256" key="2">
    <source>
        <dbReference type="ARBA" id="ARBA00022679"/>
    </source>
</evidence>
<evidence type="ECO:0000313" key="4">
    <source>
        <dbReference type="EMBL" id="CUA82251.1"/>
    </source>
</evidence>
<gene>
    <name evidence="4" type="ORF">Ga0061063_1116</name>
</gene>
<dbReference type="AlphaFoldDB" id="A0A0K6GU34"/>
<keyword evidence="2 4" id="KW-0808">Transferase</keyword>
<dbReference type="InterPro" id="IPR007041">
    <property type="entry name" value="Arg_succinylTrfase_AstA/AruG"/>
</dbReference>
<dbReference type="PANTHER" id="PTHR30420">
    <property type="entry name" value="N-SUCCINYLARGININE DIHYDROLASE"/>
    <property type="match status" value="1"/>
</dbReference>
<protein>
    <submittedName>
        <fullName evidence="4">Arginine succinyltransferase</fullName>
    </submittedName>
</protein>
<dbReference type="STRING" id="375574.GCA_001418035_00909"/>
<dbReference type="Gene3D" id="3.40.630.30">
    <property type="match status" value="1"/>
</dbReference>
<name>A0A0K6GU34_9NEIS</name>
<dbReference type="SUPFAM" id="SSF55729">
    <property type="entry name" value="Acyl-CoA N-acyltransferases (Nat)"/>
    <property type="match status" value="1"/>
</dbReference>
<evidence type="ECO:0000256" key="1">
    <source>
        <dbReference type="ARBA" id="ARBA00022503"/>
    </source>
</evidence>
<keyword evidence="3" id="KW-0012">Acyltransferase</keyword>
<organism evidence="4 5">
    <name type="scientific">Gulbenkiania indica</name>
    <dbReference type="NCBI Taxonomy" id="375574"/>
    <lineage>
        <taxon>Bacteria</taxon>
        <taxon>Pseudomonadati</taxon>
        <taxon>Pseudomonadota</taxon>
        <taxon>Betaproteobacteria</taxon>
        <taxon>Neisseriales</taxon>
        <taxon>Chromobacteriaceae</taxon>
        <taxon>Gulbenkiania</taxon>
    </lineage>
</organism>
<dbReference type="NCBIfam" id="TIGR03245">
    <property type="entry name" value="arg_AOST_alph"/>
    <property type="match status" value="1"/>
</dbReference>
<dbReference type="EMBL" id="CYHA01000002">
    <property type="protein sequence ID" value="CUA82251.1"/>
    <property type="molecule type" value="Genomic_DNA"/>
</dbReference>
<reference evidence="5" key="1">
    <citation type="submission" date="2015-08" db="EMBL/GenBank/DDBJ databases">
        <authorList>
            <person name="Varghese N."/>
        </authorList>
    </citation>
    <scope>NUCLEOTIDE SEQUENCE [LARGE SCALE GENOMIC DNA]</scope>
    <source>
        <strain evidence="5">DSM 17901</strain>
    </source>
</reference>
<dbReference type="InterPro" id="IPR017651">
    <property type="entry name" value="Arg/Orn_succinylTfrase_asu"/>
</dbReference>
<keyword evidence="5" id="KW-1185">Reference proteome</keyword>
<evidence type="ECO:0000313" key="5">
    <source>
        <dbReference type="Proteomes" id="UP000243535"/>
    </source>
</evidence>
<sequence length="344" mass="38211">MMIVRPVRTSDLPAIERMAVASGIGVTSLPNNRDKLYERIRQSVTAFEHEATAETGTEYYMFVLEADGEVVGTASINASAGFDEPFYSYRSETFVHASRPLKVHNRIHVLNMCHDLTGMVQLAGFYVDPAHAARAGELLSRARLLFVAAERERFGRRVIAEMQGIHDDAGQSPFWNAIGRRFFNMDFLQVEQAFVSHSKTFIAELMPSYPIYVPLLEDEAQNAIGQIHPAFEQPFRLLTREGFEADNYIDIFDGGAVLTAELDRLHTLEHSCDCPVGVTASLPASANLRLVSNRRVSQFKAALARVAVVEGVAYINPDSARLLDVVDGDTLRLTDLHDPAQKSL</sequence>
<dbReference type="NCBIfam" id="TIGR03243">
    <property type="entry name" value="arg_catab_AOST"/>
    <property type="match status" value="1"/>
</dbReference>
<dbReference type="Proteomes" id="UP000243535">
    <property type="component" value="Unassembled WGS sequence"/>
</dbReference>
<dbReference type="OrthoDB" id="21121at2"/>
<dbReference type="GO" id="GO:0008791">
    <property type="term" value="F:arginine N-succinyltransferase activity"/>
    <property type="evidence" value="ECO:0007669"/>
    <property type="project" value="InterPro"/>
</dbReference>
<dbReference type="InterPro" id="IPR016181">
    <property type="entry name" value="Acyl_CoA_acyltransferase"/>
</dbReference>
<accession>A0A0K6GU34</accession>
<dbReference type="RefSeq" id="WP_055433550.1">
    <property type="nucleotide sequence ID" value="NZ_CYHA01000002.1"/>
</dbReference>
<dbReference type="PANTHER" id="PTHR30420:SF1">
    <property type="entry name" value="ARGININE N-SUCCINYLTRANSFERASE"/>
    <property type="match status" value="1"/>
</dbReference>
<dbReference type="Pfam" id="PF04958">
    <property type="entry name" value="AstA"/>
    <property type="match status" value="1"/>
</dbReference>